<dbReference type="InterPro" id="IPR003593">
    <property type="entry name" value="AAA+_ATPase"/>
</dbReference>
<dbReference type="SUPFAM" id="SSF52540">
    <property type="entry name" value="P-loop containing nucleoside triphosphate hydrolases"/>
    <property type="match status" value="1"/>
</dbReference>
<dbReference type="InterPro" id="IPR027417">
    <property type="entry name" value="P-loop_NTPase"/>
</dbReference>
<keyword evidence="7" id="KW-1278">Translocase</keyword>
<evidence type="ECO:0000256" key="1">
    <source>
        <dbReference type="ARBA" id="ARBA00004236"/>
    </source>
</evidence>
<comment type="similarity">
    <text evidence="2">Belongs to the ABC transporter superfamily.</text>
</comment>
<evidence type="ECO:0000313" key="10">
    <source>
        <dbReference type="EMBL" id="SDL20858.1"/>
    </source>
</evidence>
<proteinExistence type="inferred from homology"/>
<dbReference type="EMBL" id="FNGP01000001">
    <property type="protein sequence ID" value="SDL20858.1"/>
    <property type="molecule type" value="Genomic_DNA"/>
</dbReference>
<evidence type="ECO:0000256" key="7">
    <source>
        <dbReference type="ARBA" id="ARBA00022967"/>
    </source>
</evidence>
<dbReference type="Pfam" id="PF00005">
    <property type="entry name" value="ABC_tran"/>
    <property type="match status" value="1"/>
</dbReference>
<dbReference type="FunFam" id="3.40.50.300:FF:000224">
    <property type="entry name" value="Energy-coupling factor transporter ATP-binding protein EcfA"/>
    <property type="match status" value="1"/>
</dbReference>
<evidence type="ECO:0000256" key="4">
    <source>
        <dbReference type="ARBA" id="ARBA00022475"/>
    </source>
</evidence>
<dbReference type="AlphaFoldDB" id="A0A1G9I6J1"/>
<dbReference type="OrthoDB" id="9806471at2"/>
<evidence type="ECO:0000313" key="11">
    <source>
        <dbReference type="Proteomes" id="UP000199475"/>
    </source>
</evidence>
<reference evidence="10 11" key="1">
    <citation type="submission" date="2016-10" db="EMBL/GenBank/DDBJ databases">
        <authorList>
            <person name="de Groot N.N."/>
        </authorList>
    </citation>
    <scope>NUCLEOTIDE SEQUENCE [LARGE SCALE GENOMIC DNA]</scope>
    <source>
        <strain evidence="10 11">CGMCC 1.9159</strain>
    </source>
</reference>
<dbReference type="InterPro" id="IPR003439">
    <property type="entry name" value="ABC_transporter-like_ATP-bd"/>
</dbReference>
<dbReference type="GO" id="GO:0016887">
    <property type="term" value="F:ATP hydrolysis activity"/>
    <property type="evidence" value="ECO:0007669"/>
    <property type="project" value="InterPro"/>
</dbReference>
<comment type="subcellular location">
    <subcellularLocation>
        <location evidence="1">Cell membrane</location>
    </subcellularLocation>
</comment>
<name>A0A1G9I6J1_9ACTN</name>
<keyword evidence="4" id="KW-1003">Cell membrane</keyword>
<keyword evidence="5" id="KW-0547">Nucleotide-binding</keyword>
<keyword evidence="6 10" id="KW-0067">ATP-binding</keyword>
<dbReference type="SMART" id="SM00382">
    <property type="entry name" value="AAA"/>
    <property type="match status" value="1"/>
</dbReference>
<sequence length="267" mass="28791">MAYIEVSEATHTYPNGVEAIKGVSFAAGLGESVAIIGQNGAGKTTLVKMLNGLLKPTSGEVRIDGVSTRERTPAQTARRVGYVFQNPDDQIFNNTVAAEVGYALKRLDLDEAERERRVAEALERCGLAADAEMNPYDLPLSVRKFITLASVLAVDTDVMIFDEPTAGQDLAGLNRIAEIIEYCQARGKIIITITHDMEFVAQNFSRIVVMANGRIVAEGNADAIFHDTEAMQAARLNQPIVPALAAALGHPEIGLDLDQLAEALRRG</sequence>
<accession>A0A1G9I6J1</accession>
<dbReference type="CDD" id="cd03225">
    <property type="entry name" value="ABC_cobalt_CbiO_domain1"/>
    <property type="match status" value="1"/>
</dbReference>
<evidence type="ECO:0000256" key="3">
    <source>
        <dbReference type="ARBA" id="ARBA00022448"/>
    </source>
</evidence>
<gene>
    <name evidence="10" type="ORF">SAMN04488242_0757</name>
</gene>
<dbReference type="Gene3D" id="3.40.50.300">
    <property type="entry name" value="P-loop containing nucleotide triphosphate hydrolases"/>
    <property type="match status" value="1"/>
</dbReference>
<dbReference type="RefSeq" id="WP_093249003.1">
    <property type="nucleotide sequence ID" value="NZ_FNGP01000001.1"/>
</dbReference>
<feature type="domain" description="ABC transporter" evidence="9">
    <location>
        <begin position="4"/>
        <end position="237"/>
    </location>
</feature>
<evidence type="ECO:0000256" key="8">
    <source>
        <dbReference type="ARBA" id="ARBA00023136"/>
    </source>
</evidence>
<dbReference type="PROSITE" id="PS50893">
    <property type="entry name" value="ABC_TRANSPORTER_2"/>
    <property type="match status" value="1"/>
</dbReference>
<organism evidence="10 11">
    <name type="scientific">Tessaracoccus oleiagri</name>
    <dbReference type="NCBI Taxonomy" id="686624"/>
    <lineage>
        <taxon>Bacteria</taxon>
        <taxon>Bacillati</taxon>
        <taxon>Actinomycetota</taxon>
        <taxon>Actinomycetes</taxon>
        <taxon>Propionibacteriales</taxon>
        <taxon>Propionibacteriaceae</taxon>
        <taxon>Tessaracoccus</taxon>
    </lineage>
</organism>
<dbReference type="InterPro" id="IPR015856">
    <property type="entry name" value="ABC_transpr_CbiO/EcfA_su"/>
</dbReference>
<dbReference type="InterPro" id="IPR050095">
    <property type="entry name" value="ECF_ABC_transporter_ATP-bd"/>
</dbReference>
<evidence type="ECO:0000259" key="9">
    <source>
        <dbReference type="PROSITE" id="PS50893"/>
    </source>
</evidence>
<evidence type="ECO:0000256" key="5">
    <source>
        <dbReference type="ARBA" id="ARBA00022741"/>
    </source>
</evidence>
<keyword evidence="3" id="KW-0813">Transport</keyword>
<dbReference type="PANTHER" id="PTHR43553">
    <property type="entry name" value="HEAVY METAL TRANSPORTER"/>
    <property type="match status" value="1"/>
</dbReference>
<evidence type="ECO:0000256" key="2">
    <source>
        <dbReference type="ARBA" id="ARBA00005417"/>
    </source>
</evidence>
<dbReference type="STRING" id="686624.SAMN04488242_0757"/>
<keyword evidence="11" id="KW-1185">Reference proteome</keyword>
<dbReference type="PANTHER" id="PTHR43553:SF24">
    <property type="entry name" value="ENERGY-COUPLING FACTOR TRANSPORTER ATP-BINDING PROTEIN ECFA1"/>
    <property type="match status" value="1"/>
</dbReference>
<dbReference type="Proteomes" id="UP000199475">
    <property type="component" value="Unassembled WGS sequence"/>
</dbReference>
<dbReference type="GO" id="GO:0042626">
    <property type="term" value="F:ATPase-coupled transmembrane transporter activity"/>
    <property type="evidence" value="ECO:0007669"/>
    <property type="project" value="TreeGrafter"/>
</dbReference>
<keyword evidence="8" id="KW-0472">Membrane</keyword>
<dbReference type="GO" id="GO:0005524">
    <property type="term" value="F:ATP binding"/>
    <property type="evidence" value="ECO:0007669"/>
    <property type="project" value="UniProtKB-KW"/>
</dbReference>
<protein>
    <submittedName>
        <fullName evidence="10">Energy-coupling factor transport system ATP-binding protein</fullName>
    </submittedName>
</protein>
<dbReference type="GO" id="GO:0043190">
    <property type="term" value="C:ATP-binding cassette (ABC) transporter complex"/>
    <property type="evidence" value="ECO:0007669"/>
    <property type="project" value="TreeGrafter"/>
</dbReference>
<evidence type="ECO:0000256" key="6">
    <source>
        <dbReference type="ARBA" id="ARBA00022840"/>
    </source>
</evidence>